<accession>A0A2I1C2I1</accession>
<dbReference type="OMA" id="FPHYKNC"/>
<dbReference type="Proteomes" id="UP000234474">
    <property type="component" value="Unassembled WGS sequence"/>
</dbReference>
<dbReference type="GeneID" id="36539402"/>
<comment type="caution">
    <text evidence="2">The sequence shown here is derived from an EMBL/GenBank/DDBJ whole genome shotgun (WGS) entry which is preliminary data.</text>
</comment>
<dbReference type="VEuPathDB" id="FungiDB:P174DRAFT_514216"/>
<dbReference type="RefSeq" id="XP_024680400.1">
    <property type="nucleotide sequence ID" value="XM_024832066.1"/>
</dbReference>
<dbReference type="EMBL" id="MSZS01000006">
    <property type="protein sequence ID" value="PKX91805.1"/>
    <property type="molecule type" value="Genomic_DNA"/>
</dbReference>
<feature type="compositionally biased region" description="Low complexity" evidence="1">
    <location>
        <begin position="57"/>
        <end position="70"/>
    </location>
</feature>
<gene>
    <name evidence="2" type="ORF">P174DRAFT_514216</name>
</gene>
<keyword evidence="3" id="KW-1185">Reference proteome</keyword>
<dbReference type="OrthoDB" id="5335812at2759"/>
<feature type="region of interest" description="Disordered" evidence="1">
    <location>
        <begin position="57"/>
        <end position="79"/>
    </location>
</feature>
<sequence length="243" mass="26970">MTLHVQASARDYWPSSPYTDEQAHPAKSMDMETECTSGSRANLSAISVTECPSPSPSAWAALAPGHAPGHAPEPEIEPETVTDAHPDFSTLDLNDWHQRYLSCMRFFLAESQHSPAVQAVACFLNIRLPGESADAASVSARVYIRRLIATGQDTPANLRLFFGEDWVAGVGAIRQQERLNYLFAAKSGGWASTKSAYDVLPDQQVPFLSPLREPTEEELRVADARWSEWLAMEDWMLGPRRPW</sequence>
<proteinExistence type="predicted"/>
<evidence type="ECO:0000313" key="3">
    <source>
        <dbReference type="Proteomes" id="UP000234474"/>
    </source>
</evidence>
<dbReference type="AlphaFoldDB" id="A0A2I1C2I1"/>
<protein>
    <submittedName>
        <fullName evidence="2">Uncharacterized protein</fullName>
    </submittedName>
</protein>
<dbReference type="InterPro" id="IPR053267">
    <property type="entry name" value="Verrucosidin_biosynth-assoc"/>
</dbReference>
<reference evidence="3" key="1">
    <citation type="journal article" date="2018" name="Proc. Natl. Acad. Sci. U.S.A.">
        <title>Linking secondary metabolites to gene clusters through genome sequencing of six diverse Aspergillus species.</title>
        <authorList>
            <person name="Kaerboelling I."/>
            <person name="Vesth T.C."/>
            <person name="Frisvad J.C."/>
            <person name="Nybo J.L."/>
            <person name="Theobald S."/>
            <person name="Kuo A."/>
            <person name="Bowyer P."/>
            <person name="Matsuda Y."/>
            <person name="Mondo S."/>
            <person name="Lyhne E.K."/>
            <person name="Kogle M.E."/>
            <person name="Clum A."/>
            <person name="Lipzen A."/>
            <person name="Salamov A."/>
            <person name="Ngan C.Y."/>
            <person name="Daum C."/>
            <person name="Chiniquy J."/>
            <person name="Barry K."/>
            <person name="LaButti K."/>
            <person name="Haridas S."/>
            <person name="Simmons B.A."/>
            <person name="Magnuson J.K."/>
            <person name="Mortensen U.H."/>
            <person name="Larsen T.O."/>
            <person name="Grigoriev I.V."/>
            <person name="Baker S.E."/>
            <person name="Andersen M.R."/>
        </authorList>
    </citation>
    <scope>NUCLEOTIDE SEQUENCE [LARGE SCALE GENOMIC DNA]</scope>
    <source>
        <strain evidence="3">IBT 16806</strain>
    </source>
</reference>
<name>A0A2I1C2I1_ASPN1</name>
<organism evidence="2 3">
    <name type="scientific">Aspergillus novofumigatus (strain IBT 16806)</name>
    <dbReference type="NCBI Taxonomy" id="1392255"/>
    <lineage>
        <taxon>Eukaryota</taxon>
        <taxon>Fungi</taxon>
        <taxon>Dikarya</taxon>
        <taxon>Ascomycota</taxon>
        <taxon>Pezizomycotina</taxon>
        <taxon>Eurotiomycetes</taxon>
        <taxon>Eurotiomycetidae</taxon>
        <taxon>Eurotiales</taxon>
        <taxon>Aspergillaceae</taxon>
        <taxon>Aspergillus</taxon>
        <taxon>Aspergillus subgen. Fumigati</taxon>
    </lineage>
</organism>
<evidence type="ECO:0000313" key="2">
    <source>
        <dbReference type="EMBL" id="PKX91805.1"/>
    </source>
</evidence>
<dbReference type="PANTHER" id="PTHR42087:SF2">
    <property type="match status" value="1"/>
</dbReference>
<evidence type="ECO:0000256" key="1">
    <source>
        <dbReference type="SAM" id="MobiDB-lite"/>
    </source>
</evidence>
<dbReference type="PANTHER" id="PTHR42087">
    <property type="entry name" value="ILP IS AN APOPTOSIS INHIBITOR"/>
    <property type="match status" value="1"/>
</dbReference>